<keyword evidence="1" id="KW-0539">Nucleus</keyword>
<sequence length="241" mass="28344">MNHSWLQDMYSVRHKWVHVYTKLHFTTGMTTTSRSESMNSFFNEFVNASTGLKEFIENSQKALEKQYLREREADYETKNKERSKITSSSLESHATSIYTKEMFRCFQHELKESGAYVVIDKERNAIYKHYEAYKTTVQEEYRKYIVLIVTDNGNITCVCRKFESSGMLCRHIIRYLYKMQWSEIPKQCITLRWTVEGNERVGALQHKRPKIGNFLESQPARYSTLCKAFQDLAARGSCSIA</sequence>
<organism evidence="3 4">
    <name type="scientific">Daucus carota subsp. sativus</name>
    <name type="common">Carrot</name>
    <dbReference type="NCBI Taxonomy" id="79200"/>
    <lineage>
        <taxon>Eukaryota</taxon>
        <taxon>Viridiplantae</taxon>
        <taxon>Streptophyta</taxon>
        <taxon>Embryophyta</taxon>
        <taxon>Tracheophyta</taxon>
        <taxon>Spermatophyta</taxon>
        <taxon>Magnoliopsida</taxon>
        <taxon>eudicotyledons</taxon>
        <taxon>Gunneridae</taxon>
        <taxon>Pentapetalae</taxon>
        <taxon>asterids</taxon>
        <taxon>campanulids</taxon>
        <taxon>Apiales</taxon>
        <taxon>Apiaceae</taxon>
        <taxon>Apioideae</taxon>
        <taxon>Scandiceae</taxon>
        <taxon>Daucinae</taxon>
        <taxon>Daucus</taxon>
        <taxon>Daucus sect. Daucus</taxon>
    </lineage>
</organism>
<protein>
    <recommendedName>
        <fullName evidence="1">Protein FAR1-RELATED SEQUENCE</fullName>
    </recommendedName>
</protein>
<proteinExistence type="inferred from homology"/>
<comment type="similarity">
    <text evidence="1">Belongs to the FHY3/FAR1 family.</text>
</comment>
<feature type="domain" description="SWIM-type" evidence="2">
    <location>
        <begin position="149"/>
        <end position="174"/>
    </location>
</feature>
<dbReference type="InterPro" id="IPR007527">
    <property type="entry name" value="Znf_SWIM"/>
</dbReference>
<reference evidence="3" key="2">
    <citation type="submission" date="2022-03" db="EMBL/GenBank/DDBJ databases">
        <title>Draft title - Genomic analysis of global carrot germplasm unveils the trajectory of domestication and the origin of high carotenoid orange carrot.</title>
        <authorList>
            <person name="Iorizzo M."/>
            <person name="Ellison S."/>
            <person name="Senalik D."/>
            <person name="Macko-Podgorni A."/>
            <person name="Grzebelus D."/>
            <person name="Bostan H."/>
            <person name="Rolling W."/>
            <person name="Curaba J."/>
            <person name="Simon P."/>
        </authorList>
    </citation>
    <scope>NUCLEOTIDE SEQUENCE</scope>
    <source>
        <tissue evidence="3">Leaf</tissue>
    </source>
</reference>
<keyword evidence="1" id="KW-0479">Metal-binding</keyword>
<dbReference type="GO" id="GO:0006355">
    <property type="term" value="P:regulation of DNA-templated transcription"/>
    <property type="evidence" value="ECO:0007669"/>
    <property type="project" value="UniProtKB-UniRule"/>
</dbReference>
<dbReference type="PANTHER" id="PTHR31669:SF251">
    <property type="entry name" value="PROTEIN FAR1-RELATED SEQUENCE"/>
    <property type="match status" value="1"/>
</dbReference>
<dbReference type="InterPro" id="IPR031052">
    <property type="entry name" value="FHY3/FAR1"/>
</dbReference>
<comment type="function">
    <text evidence="1">Putative transcription activator involved in regulating light control of development.</text>
</comment>
<dbReference type="Pfam" id="PF04434">
    <property type="entry name" value="SWIM"/>
    <property type="match status" value="1"/>
</dbReference>
<dbReference type="PANTHER" id="PTHR31669">
    <property type="entry name" value="PROTEIN FAR1-RELATED SEQUENCE 10-RELATED"/>
    <property type="match status" value="1"/>
</dbReference>
<dbReference type="Proteomes" id="UP000077755">
    <property type="component" value="Chromosome 5"/>
</dbReference>
<evidence type="ECO:0000259" key="2">
    <source>
        <dbReference type="Pfam" id="PF04434"/>
    </source>
</evidence>
<dbReference type="EMBL" id="CP093347">
    <property type="protein sequence ID" value="WOH00306.1"/>
    <property type="molecule type" value="Genomic_DNA"/>
</dbReference>
<name>A0AAF1B1M1_DAUCS</name>
<accession>A0AAF1B1M1</accession>
<evidence type="ECO:0000313" key="3">
    <source>
        <dbReference type="EMBL" id="WOH00306.1"/>
    </source>
</evidence>
<keyword evidence="1" id="KW-0862">Zinc</keyword>
<reference evidence="3" key="1">
    <citation type="journal article" date="2016" name="Nat. Genet.">
        <title>A high-quality carrot genome assembly provides new insights into carotenoid accumulation and asterid genome evolution.</title>
        <authorList>
            <person name="Iorizzo M."/>
            <person name="Ellison S."/>
            <person name="Senalik D."/>
            <person name="Zeng P."/>
            <person name="Satapoomin P."/>
            <person name="Huang J."/>
            <person name="Bowman M."/>
            <person name="Iovene M."/>
            <person name="Sanseverino W."/>
            <person name="Cavagnaro P."/>
            <person name="Yildiz M."/>
            <person name="Macko-Podgorni A."/>
            <person name="Moranska E."/>
            <person name="Grzebelus E."/>
            <person name="Grzebelus D."/>
            <person name="Ashrafi H."/>
            <person name="Zheng Z."/>
            <person name="Cheng S."/>
            <person name="Spooner D."/>
            <person name="Van Deynze A."/>
            <person name="Simon P."/>
        </authorList>
    </citation>
    <scope>NUCLEOTIDE SEQUENCE</scope>
    <source>
        <tissue evidence="3">Leaf</tissue>
    </source>
</reference>
<evidence type="ECO:0000256" key="1">
    <source>
        <dbReference type="RuleBase" id="RU367018"/>
    </source>
</evidence>
<keyword evidence="1" id="KW-0863">Zinc-finger</keyword>
<dbReference type="GO" id="GO:0005634">
    <property type="term" value="C:nucleus"/>
    <property type="evidence" value="ECO:0007669"/>
    <property type="project" value="UniProtKB-SubCell"/>
</dbReference>
<comment type="subcellular location">
    <subcellularLocation>
        <location evidence="1">Nucleus</location>
    </subcellularLocation>
</comment>
<keyword evidence="4" id="KW-1185">Reference proteome</keyword>
<evidence type="ECO:0000313" key="4">
    <source>
        <dbReference type="Proteomes" id="UP000077755"/>
    </source>
</evidence>
<dbReference type="GO" id="GO:0008270">
    <property type="term" value="F:zinc ion binding"/>
    <property type="evidence" value="ECO:0007669"/>
    <property type="project" value="UniProtKB-UniRule"/>
</dbReference>
<gene>
    <name evidence="3" type="ORF">DCAR_0519665</name>
</gene>
<dbReference type="AlphaFoldDB" id="A0AAF1B1M1"/>